<reference evidence="2" key="1">
    <citation type="submission" date="2017-09" db="EMBL/GenBank/DDBJ databases">
        <title>Polyketide synthases of a Diaporthe helianthi virulent isolate.</title>
        <authorList>
            <person name="Baroncelli R."/>
        </authorList>
    </citation>
    <scope>NUCLEOTIDE SEQUENCE [LARGE SCALE GENOMIC DNA]</scope>
    <source>
        <strain evidence="2">7/96</strain>
    </source>
</reference>
<dbReference type="EMBL" id="MAVT02005075">
    <property type="protein sequence ID" value="POS68495.1"/>
    <property type="molecule type" value="Genomic_DNA"/>
</dbReference>
<dbReference type="Proteomes" id="UP000094444">
    <property type="component" value="Unassembled WGS sequence"/>
</dbReference>
<accession>A0A2P5HE06</accession>
<feature type="chain" id="PRO_5015106764" evidence="1">
    <location>
        <begin position="21"/>
        <end position="133"/>
    </location>
</feature>
<keyword evidence="1" id="KW-0732">Signal</keyword>
<sequence>MLFKQTIPLILATLAAVVTSSPGSQAAFRITLTNTTLGESMSYEVSANENTFVDDATSTFDHARLDCLHQVCLPEFHCILQDKNNSRTVDLGPGTTGVVCAIQVGLITCGWQLPDYDNECRAKPGAINLTATA</sequence>
<organism evidence="2 3">
    <name type="scientific">Diaporthe helianthi</name>
    <dbReference type="NCBI Taxonomy" id="158607"/>
    <lineage>
        <taxon>Eukaryota</taxon>
        <taxon>Fungi</taxon>
        <taxon>Dikarya</taxon>
        <taxon>Ascomycota</taxon>
        <taxon>Pezizomycotina</taxon>
        <taxon>Sordariomycetes</taxon>
        <taxon>Sordariomycetidae</taxon>
        <taxon>Diaporthales</taxon>
        <taxon>Diaporthaceae</taxon>
        <taxon>Diaporthe</taxon>
    </lineage>
</organism>
<dbReference type="AlphaFoldDB" id="A0A2P5HE06"/>
<protein>
    <submittedName>
        <fullName evidence="2">Uncharacterized protein</fullName>
    </submittedName>
</protein>
<dbReference type="InParanoid" id="A0A2P5HE06"/>
<evidence type="ECO:0000256" key="1">
    <source>
        <dbReference type="SAM" id="SignalP"/>
    </source>
</evidence>
<feature type="signal peptide" evidence="1">
    <location>
        <begin position="1"/>
        <end position="20"/>
    </location>
</feature>
<comment type="caution">
    <text evidence="2">The sequence shown here is derived from an EMBL/GenBank/DDBJ whole genome shotgun (WGS) entry which is preliminary data.</text>
</comment>
<evidence type="ECO:0000313" key="2">
    <source>
        <dbReference type="EMBL" id="POS68495.1"/>
    </source>
</evidence>
<name>A0A2P5HE06_DIAHE</name>
<keyword evidence="3" id="KW-1185">Reference proteome</keyword>
<proteinExistence type="predicted"/>
<evidence type="ECO:0000313" key="3">
    <source>
        <dbReference type="Proteomes" id="UP000094444"/>
    </source>
</evidence>
<gene>
    <name evidence="2" type="ORF">DHEL01_v213111</name>
</gene>
<dbReference type="OrthoDB" id="5203194at2759"/>